<gene>
    <name evidence="4" type="ORF">PFL1_06142</name>
</gene>
<dbReference type="InterPro" id="IPR042301">
    <property type="entry name" value="GH115_sf"/>
</dbReference>
<feature type="chain" id="PRO_5001603868" description="Gylcosyl hydrolase 115 C-terminal domain-containing protein" evidence="2">
    <location>
        <begin position="43"/>
        <end position="1110"/>
    </location>
</feature>
<sequence>MSSARRGKADGRRHAPSLVGRLLALPCLALLALATLGAPASASVDRPHCILAANATATADSDGHFLIARAGQTTTILTSRDDAPAVHHAVASFARDIQAAVPGSHVEARNVSSTSAWMRTSQLVSRSGSPDSDDQLTIAVGSLDASSLAQHLTRQTDSLRSEADKVQGQWEAWSSGLTQDRSTLVLFGSDKRGTVYALYELSEQMGISPWHWFADVPPNAAHDALYYPSSSDPASPSRCSQPPPHVKYRGIFLNDEEPALTNWARKHFRGPFPPSDNPNAFNDQMYAHVFELLLRLRANYLWPAMWHDTFAVAGLDKLPGGGKNGTGAAGPNLMLANNMGIVMGTSHQEPMARNTPEWTTWGAGQWDFDVNADNLTDFWRYGAQRSDGLDTVYTVGMRGNGDIGLEGASVALLEKIVGVQRGLLPANASQLWCMYKEVQGWYDKGLAVPDDVILLWTDDNWGQIRRIPDDVEKSRKGGSGTYYHADYVGSPRSYKWQNTNNLMNVWEQLNVAFKNQQTELFILNVGDLKPMEVPISFMMEMAYRPSRLAAPQAVMAWVERWCARTFATDEGGEVAKKLAEVVYGYSELNARIKPELVNATTWSLLRHREAERVLESWRGLVKLVEEDLAPRFEGTRHWSAFYQLVAFPTLASANLNELYVAVGRNSLRSSQSSNVANRHAAEAQRRFAHDAELTRRYHALEDGKWDHMMSQTHINYAYWQQPMRNSLPPLSFMHIDTEEFPDTSAQSNLRVTIDGSAGAWPGDNEHNCAIGYNCPDPTLPKLSRYDVDQNRSLYISGADGSEVRFRAASNATWLRLSQSEGWLARGSDDEIEASLSVDWAEVGRMESQWGCNATNAFDRSVTGVVSVNATGEGATGHVGIPAPAPVKVQMVIFPCPAPSGLAEGTYLPSSPGAEDKAGWLSMPASEAKRMPASSGEGDWVHLPRSGLTGSSMTLLPATLPSLSIDNGTAPSLEWTFHLPPSMTSSSGNGTARQVNVTTYLAPTLNYRRNRPLKYVLEMDGDAASRREVRPVADDTVPGGAPPDWNAVTAAGVRTNTTTLDVGSANKHGDVHALRMYGLEPGLVVQKVVIGLPMGDVSAMGPPESPRVGAA</sequence>
<name>A0A061H134_9BASI</name>
<dbReference type="InterPro" id="IPR041437">
    <property type="entry name" value="GH115_C"/>
</dbReference>
<dbReference type="Gene3D" id="3.30.379.10">
    <property type="entry name" value="Chitobiase/beta-hexosaminidase domain 2-like"/>
    <property type="match status" value="1"/>
</dbReference>
<evidence type="ECO:0000313" key="5">
    <source>
        <dbReference type="Proteomes" id="UP000053664"/>
    </source>
</evidence>
<evidence type="ECO:0000256" key="2">
    <source>
        <dbReference type="SAM" id="SignalP"/>
    </source>
</evidence>
<dbReference type="eggNOG" id="ENOG502QTU7">
    <property type="taxonomic scope" value="Eukaryota"/>
</dbReference>
<feature type="signal peptide" evidence="2">
    <location>
        <begin position="1"/>
        <end position="42"/>
    </location>
</feature>
<dbReference type="Gene3D" id="2.60.120.1620">
    <property type="match status" value="1"/>
</dbReference>
<dbReference type="Proteomes" id="UP000053664">
    <property type="component" value="Unassembled WGS sequence"/>
</dbReference>
<accession>A0A061H134</accession>
<evidence type="ECO:0000313" key="4">
    <source>
        <dbReference type="EMBL" id="EPQ26207.1"/>
    </source>
</evidence>
<dbReference type="GO" id="GO:0016787">
    <property type="term" value="F:hydrolase activity"/>
    <property type="evidence" value="ECO:0007669"/>
    <property type="project" value="UniProtKB-KW"/>
</dbReference>
<reference evidence="4 5" key="1">
    <citation type="journal article" date="2013" name="Plant Cell">
        <title>The transition from a phytopathogenic smut ancestor to an anamorphic biocontrol agent deciphered by comparative whole-genome analysis.</title>
        <authorList>
            <person name="Lefebvre F."/>
            <person name="Joly D.L."/>
            <person name="Labbe C."/>
            <person name="Teichmann B."/>
            <person name="Linning R."/>
            <person name="Belzile F."/>
            <person name="Bakkeren G."/>
            <person name="Belanger R.R."/>
        </authorList>
    </citation>
    <scope>NUCLEOTIDE SEQUENCE [LARGE SCALE GENOMIC DNA]</scope>
    <source>
        <strain evidence="4 5">PF-1</strain>
    </source>
</reference>
<dbReference type="RefSeq" id="XP_007881873.1">
    <property type="nucleotide sequence ID" value="XM_007883682.1"/>
</dbReference>
<keyword evidence="2" id="KW-0732">Signal</keyword>
<dbReference type="Gene3D" id="1.20.58.2150">
    <property type="match status" value="1"/>
</dbReference>
<keyword evidence="1" id="KW-0378">Hydrolase</keyword>
<dbReference type="Pfam" id="PF15979">
    <property type="entry name" value="Glyco_hydro_115"/>
    <property type="match status" value="1"/>
</dbReference>
<evidence type="ECO:0000259" key="3">
    <source>
        <dbReference type="Pfam" id="PF17829"/>
    </source>
</evidence>
<dbReference type="PANTHER" id="PTHR37842:SF2">
    <property type="entry name" value="GYLCOSYL HYDROLASE 115 C-TERMINAL DOMAIN-CONTAINING PROTEIN"/>
    <property type="match status" value="1"/>
</dbReference>
<dbReference type="OrthoDB" id="4849794at2759"/>
<proteinExistence type="predicted"/>
<dbReference type="GeneID" id="19320222"/>
<protein>
    <recommendedName>
        <fullName evidence="3">Gylcosyl hydrolase 115 C-terminal domain-containing protein</fullName>
    </recommendedName>
</protein>
<evidence type="ECO:0000256" key="1">
    <source>
        <dbReference type="ARBA" id="ARBA00022801"/>
    </source>
</evidence>
<dbReference type="HOGENOM" id="CLU_004852_0_0_1"/>
<organism evidence="4 5">
    <name type="scientific">Pseudozyma flocculosa PF-1</name>
    <dbReference type="NCBI Taxonomy" id="1277687"/>
    <lineage>
        <taxon>Eukaryota</taxon>
        <taxon>Fungi</taxon>
        <taxon>Dikarya</taxon>
        <taxon>Basidiomycota</taxon>
        <taxon>Ustilaginomycotina</taxon>
        <taxon>Ustilaginomycetes</taxon>
        <taxon>Ustilaginales</taxon>
        <taxon>Ustilaginaceae</taxon>
        <taxon>Pseudozyma</taxon>
    </lineage>
</organism>
<feature type="domain" description="Gylcosyl hydrolase 115 C-terminal" evidence="3">
    <location>
        <begin position="916"/>
        <end position="1103"/>
    </location>
</feature>
<dbReference type="Pfam" id="PF17829">
    <property type="entry name" value="GH115_C"/>
    <property type="match status" value="1"/>
</dbReference>
<dbReference type="PANTHER" id="PTHR37842">
    <property type="match status" value="1"/>
</dbReference>
<dbReference type="KEGG" id="pfp:PFL1_06142"/>
<dbReference type="InterPro" id="IPR031924">
    <property type="entry name" value="GH115"/>
</dbReference>
<dbReference type="InterPro" id="IPR029018">
    <property type="entry name" value="Hex-like_dom2"/>
</dbReference>
<dbReference type="EMBL" id="KE361646">
    <property type="protein sequence ID" value="EPQ26207.1"/>
    <property type="molecule type" value="Genomic_DNA"/>
</dbReference>
<dbReference type="AlphaFoldDB" id="A0A061H134"/>
<dbReference type="Gene3D" id="3.20.20.520">
    <property type="entry name" value="Glycosyl hydrolase family 115"/>
    <property type="match status" value="1"/>
</dbReference>